<evidence type="ECO:0000313" key="5">
    <source>
        <dbReference type="EMBL" id="XCD06414.1"/>
    </source>
</evidence>
<dbReference type="EMBL" id="PP511411">
    <property type="protein sequence ID" value="XCD04006.1"/>
    <property type="molecule type" value="Genomic_DNA"/>
</dbReference>
<dbReference type="EMBL" id="PP511551">
    <property type="protein sequence ID" value="XCD05372.1"/>
    <property type="molecule type" value="Genomic_DNA"/>
</dbReference>
<dbReference type="EMBL" id="PP511625">
    <property type="protein sequence ID" value="XCD06031.1"/>
    <property type="molecule type" value="Genomic_DNA"/>
</dbReference>
<reference evidence="3" key="1">
    <citation type="submission" date="2024-03" db="EMBL/GenBank/DDBJ databases">
        <title>Diverse circular DNA viruses in blood, oral, and fecal samples of captive lemurs.</title>
        <authorList>
            <person name="Paietta E.N."/>
            <person name="Kraberger S."/>
            <person name="Lund M.C."/>
            <person name="Custer J.M."/>
            <person name="Vargas K.M."/>
            <person name="Ehmke E.E."/>
            <person name="Yoder A.D."/>
            <person name="Varsani A."/>
        </authorList>
    </citation>
    <scope>NUCLEOTIDE SEQUENCE</scope>
    <source>
        <strain evidence="1">Duke_18_57</strain>
        <strain evidence="2">Duke_21_70</strain>
        <strain evidence="3">Duke_24FS_77</strain>
        <strain evidence="4">Duke_25FF_1177</strain>
        <strain evidence="5">Duke_25FS_97</strain>
        <strain evidence="6">Duke_26_60</strain>
    </source>
</reference>
<evidence type="ECO:0000313" key="4">
    <source>
        <dbReference type="EMBL" id="XCD06031.1"/>
    </source>
</evidence>
<evidence type="ECO:0000313" key="3">
    <source>
        <dbReference type="EMBL" id="XCD05372.1"/>
    </source>
</evidence>
<evidence type="ECO:0000313" key="1">
    <source>
        <dbReference type="EMBL" id="XCD03372.1"/>
    </source>
</evidence>
<evidence type="ECO:0000313" key="6">
    <source>
        <dbReference type="EMBL" id="XCD06957.1"/>
    </source>
</evidence>
<organism evidence="3">
    <name type="scientific">Dulem virus 188</name>
    <dbReference type="NCBI Taxonomy" id="3145665"/>
    <lineage>
        <taxon>Viruses</taxon>
        <taxon>Monodnaviria</taxon>
        <taxon>Sangervirae</taxon>
        <taxon>Phixviricota</taxon>
        <taxon>Malgrandaviricetes</taxon>
        <taxon>Petitvirales</taxon>
        <taxon>Microviridae</taxon>
        <taxon>Microvirus</taxon>
    </lineage>
</organism>
<dbReference type="EMBL" id="PP511732">
    <property type="protein sequence ID" value="XCD06957.1"/>
    <property type="molecule type" value="Genomic_DNA"/>
</dbReference>
<proteinExistence type="predicted"/>
<name>A0AAU8AZE1_9VIRU</name>
<evidence type="ECO:0000313" key="2">
    <source>
        <dbReference type="EMBL" id="XCD04006.1"/>
    </source>
</evidence>
<dbReference type="EMBL" id="PP511668">
    <property type="protein sequence ID" value="XCD06414.1"/>
    <property type="molecule type" value="Genomic_DNA"/>
</dbReference>
<dbReference type="EMBL" id="PP511349">
    <property type="protein sequence ID" value="XCD03372.1"/>
    <property type="molecule type" value="Genomic_DNA"/>
</dbReference>
<accession>A0AAU8AZE1</accession>
<sequence>MRKAQPRGSDRRFFRRTASQSRKINIEPRMYRGGIRM</sequence>
<protein>
    <submittedName>
        <fullName evidence="3">Uncharacterized protein</fullName>
    </submittedName>
</protein>